<dbReference type="GO" id="GO:0016787">
    <property type="term" value="F:hydrolase activity"/>
    <property type="evidence" value="ECO:0007669"/>
    <property type="project" value="UniProtKB-KW"/>
</dbReference>
<feature type="compositionally biased region" description="Polar residues" evidence="7">
    <location>
        <begin position="218"/>
        <end position="229"/>
    </location>
</feature>
<keyword evidence="3" id="KW-0540">Nuclease</keyword>
<protein>
    <recommendedName>
        <fullName evidence="8">Reverse transcriptase domain-containing protein</fullName>
    </recommendedName>
</protein>
<dbReference type="PANTHER" id="PTHR37984:SF7">
    <property type="entry name" value="INTEGRASE CATALYTIC DOMAIN-CONTAINING PROTEIN"/>
    <property type="match status" value="1"/>
</dbReference>
<evidence type="ECO:0000259" key="8">
    <source>
        <dbReference type="PROSITE" id="PS50878"/>
    </source>
</evidence>
<keyword evidence="4" id="KW-0255">Endonuclease</keyword>
<dbReference type="KEGG" id="spu:115929627"/>
<evidence type="ECO:0000256" key="1">
    <source>
        <dbReference type="ARBA" id="ARBA00022679"/>
    </source>
</evidence>
<dbReference type="FunFam" id="3.30.70.270:FF:000153">
    <property type="entry name" value="Uncharacterized protein"/>
    <property type="match status" value="1"/>
</dbReference>
<keyword evidence="1" id="KW-0808">Transferase</keyword>
<dbReference type="Pfam" id="PF17917">
    <property type="entry name" value="RT_RNaseH"/>
    <property type="match status" value="1"/>
</dbReference>
<dbReference type="CDD" id="cd01647">
    <property type="entry name" value="RT_LTR"/>
    <property type="match status" value="1"/>
</dbReference>
<feature type="region of interest" description="Disordered" evidence="7">
    <location>
        <begin position="1025"/>
        <end position="1090"/>
    </location>
</feature>
<sequence>MNWEDPDRANAVKIFHQQCDLYFSVKNVAIGKQVDHVLLLVPCSGATSIKLYNSWGLEGEDKKNPTVVWEKFETQLRPRANFRVARLYLQKYVQKERESADDYISRLKLQAYDCEFRDDTELQERIIEQFITGTRYPELQKDLLGKSKSLTLTQMLELSRTFEASLMHMAQLAQVQTHIQPASIDVVRRKTNTSSKCPNCGGNHARSPREACPAYGTKSPSTQWSGRFPASSTQKWKQKANYATPHRGGKHVHSIHSTNNIEAAAAVPLLNDAVDVLSFNRIIVSGISAVEVDDRDDLTIAYVEVRRDERTIMKLRSKVDSGAEGNTLPLRMFRGMYPGHLTKDGVPHPQSVHNSSARLFAYNETPVMHYGSVRLPCRFNNSTWLYATFYIVESRGPAIIGCDTGLKLKLLTLHTRINEIKHSAQISSTDDLVRQYPDQFDKIGNFPGEYHIVLDPDVQPVVHAPRRCPIHLRDELKLEFDDIEGNGVITKVIEPSAWVSSIAVSRKSNGKLRVCLDPKDLNRAIRRCHYRTITSDEVIHKLSGARHFSKLDAKNGYWSIKLDHDSSLLTTFNSPFGRYRYLRMPFGLAMSQDVFQQRMDEILKGCPGKIGIADDIVVFGKSEAEHDQNLNHLMFKAVKYGLQFNSGKCSIKVNQISFFGMIYDADGVHPDPHKVEAIKSMSPPENKTQLREFLGMITYLSPFMRNLSAQTASLRGLLKQDAEFQWTPTHQTAFNDLRDKVCHDATRAYFDVNKPTVLQVDASLQGLGATLLQDGKGIAFASKALSDAETRYANIERELLAVVFGCERFHIFLYGKSFIVETDHKPLEIIQHKHLEAAPPRLQRMLLRLQPYKLTIVYKPGKDVPVANCLSRRPLGPPEHIHLDLQIKFVQFAPDRLSQLKEETANMALLCICATPIDRRIPSPAELLYGRKMKDNLPTRIRNNSPGRDDVNHRMQLRQQSQKYHHDKSAHDLAPLSPGQLVRVQDQTSHHWITATVREQCHEPRSYLVETPNGRVLRRNRQHLADIEPRRIHHDEEVTKTPDPPTHEEMTLDPTPDIGGSPAPTPAPSPNHQQTTRSGRVIKKPEKLTY</sequence>
<evidence type="ECO:0000313" key="10">
    <source>
        <dbReference type="Proteomes" id="UP000007110"/>
    </source>
</evidence>
<dbReference type="InterPro" id="IPR000477">
    <property type="entry name" value="RT_dom"/>
</dbReference>
<feature type="domain" description="Reverse transcriptase" evidence="8">
    <location>
        <begin position="486"/>
        <end position="663"/>
    </location>
</feature>
<name>A0A7M7PPW6_STRPU</name>
<feature type="compositionally biased region" description="Basic and acidic residues" evidence="7">
    <location>
        <begin position="1025"/>
        <end position="1050"/>
    </location>
</feature>
<reference evidence="9" key="2">
    <citation type="submission" date="2021-01" db="UniProtKB">
        <authorList>
            <consortium name="EnsemblMetazoa"/>
        </authorList>
    </citation>
    <scope>IDENTIFICATION</scope>
</reference>
<evidence type="ECO:0000256" key="7">
    <source>
        <dbReference type="SAM" id="MobiDB-lite"/>
    </source>
</evidence>
<dbReference type="Pfam" id="PF00078">
    <property type="entry name" value="RVT_1"/>
    <property type="match status" value="1"/>
</dbReference>
<dbReference type="CDD" id="cd05481">
    <property type="entry name" value="retropepsin_like_LTR_1"/>
    <property type="match status" value="1"/>
</dbReference>
<reference evidence="10" key="1">
    <citation type="submission" date="2015-02" db="EMBL/GenBank/DDBJ databases">
        <title>Genome sequencing for Strongylocentrotus purpuratus.</title>
        <authorList>
            <person name="Murali S."/>
            <person name="Liu Y."/>
            <person name="Vee V."/>
            <person name="English A."/>
            <person name="Wang M."/>
            <person name="Skinner E."/>
            <person name="Han Y."/>
            <person name="Muzny D.M."/>
            <person name="Worley K.C."/>
            <person name="Gibbs R.A."/>
        </authorList>
    </citation>
    <scope>NUCLEOTIDE SEQUENCE</scope>
</reference>
<dbReference type="Gene3D" id="3.10.10.10">
    <property type="entry name" value="HIV Type 1 Reverse Transcriptase, subunit A, domain 1"/>
    <property type="match status" value="1"/>
</dbReference>
<dbReference type="InterPro" id="IPR043128">
    <property type="entry name" value="Rev_trsase/Diguanyl_cyclase"/>
</dbReference>
<evidence type="ECO:0000313" key="9">
    <source>
        <dbReference type="EnsemblMetazoa" id="XP_030855067"/>
    </source>
</evidence>
<dbReference type="PROSITE" id="PS50878">
    <property type="entry name" value="RT_POL"/>
    <property type="match status" value="1"/>
</dbReference>
<keyword evidence="5" id="KW-0378">Hydrolase</keyword>
<dbReference type="InterPro" id="IPR050951">
    <property type="entry name" value="Retrovirus_Pol_polyprotein"/>
</dbReference>
<dbReference type="AlphaFoldDB" id="A0A7M7PPW6"/>
<evidence type="ECO:0000256" key="4">
    <source>
        <dbReference type="ARBA" id="ARBA00022759"/>
    </source>
</evidence>
<dbReference type="OrthoDB" id="2286242at2759"/>
<feature type="region of interest" description="Disordered" evidence="7">
    <location>
        <begin position="194"/>
        <end position="229"/>
    </location>
</feature>
<dbReference type="InParanoid" id="A0A7M7PPW6"/>
<keyword evidence="6" id="KW-0695">RNA-directed DNA polymerase</keyword>
<evidence type="ECO:0000256" key="5">
    <source>
        <dbReference type="ARBA" id="ARBA00022801"/>
    </source>
</evidence>
<dbReference type="InterPro" id="IPR043502">
    <property type="entry name" value="DNA/RNA_pol_sf"/>
</dbReference>
<dbReference type="InterPro" id="IPR041373">
    <property type="entry name" value="RT_RNaseH"/>
</dbReference>
<keyword evidence="10" id="KW-1185">Reference proteome</keyword>
<dbReference type="GeneID" id="115929627"/>
<organism evidence="9 10">
    <name type="scientific">Strongylocentrotus purpuratus</name>
    <name type="common">Purple sea urchin</name>
    <dbReference type="NCBI Taxonomy" id="7668"/>
    <lineage>
        <taxon>Eukaryota</taxon>
        <taxon>Metazoa</taxon>
        <taxon>Echinodermata</taxon>
        <taxon>Eleutherozoa</taxon>
        <taxon>Echinozoa</taxon>
        <taxon>Echinoidea</taxon>
        <taxon>Euechinoidea</taxon>
        <taxon>Echinacea</taxon>
        <taxon>Camarodonta</taxon>
        <taxon>Echinidea</taxon>
        <taxon>Strongylocentrotidae</taxon>
        <taxon>Strongylocentrotus</taxon>
    </lineage>
</organism>
<dbReference type="EnsemblMetazoa" id="XM_030999207">
    <property type="protein sequence ID" value="XP_030855067"/>
    <property type="gene ID" value="LOC115929627"/>
</dbReference>
<dbReference type="PANTHER" id="PTHR37984">
    <property type="entry name" value="PROTEIN CBG26694"/>
    <property type="match status" value="1"/>
</dbReference>
<proteinExistence type="predicted"/>
<dbReference type="CDD" id="cd09274">
    <property type="entry name" value="RNase_HI_RT_Ty3"/>
    <property type="match status" value="1"/>
</dbReference>
<dbReference type="Gene3D" id="3.30.70.270">
    <property type="match status" value="2"/>
</dbReference>
<evidence type="ECO:0000256" key="3">
    <source>
        <dbReference type="ARBA" id="ARBA00022722"/>
    </source>
</evidence>
<evidence type="ECO:0000256" key="2">
    <source>
        <dbReference type="ARBA" id="ARBA00022695"/>
    </source>
</evidence>
<dbReference type="Proteomes" id="UP000007110">
    <property type="component" value="Unassembled WGS sequence"/>
</dbReference>
<dbReference type="GO" id="GO:0003964">
    <property type="term" value="F:RNA-directed DNA polymerase activity"/>
    <property type="evidence" value="ECO:0007669"/>
    <property type="project" value="UniProtKB-KW"/>
</dbReference>
<dbReference type="RefSeq" id="XP_030855067.1">
    <property type="nucleotide sequence ID" value="XM_030999207.1"/>
</dbReference>
<keyword evidence="2" id="KW-0548">Nucleotidyltransferase</keyword>
<evidence type="ECO:0000256" key="6">
    <source>
        <dbReference type="ARBA" id="ARBA00022918"/>
    </source>
</evidence>
<accession>A0A7M7PPW6</accession>
<dbReference type="SUPFAM" id="SSF56672">
    <property type="entry name" value="DNA/RNA polymerases"/>
    <property type="match status" value="1"/>
</dbReference>
<dbReference type="GO" id="GO:0004519">
    <property type="term" value="F:endonuclease activity"/>
    <property type="evidence" value="ECO:0007669"/>
    <property type="project" value="UniProtKB-KW"/>
</dbReference>